<evidence type="ECO:0000256" key="2">
    <source>
        <dbReference type="SAM" id="Phobius"/>
    </source>
</evidence>
<feature type="compositionally biased region" description="Polar residues" evidence="1">
    <location>
        <begin position="252"/>
        <end position="265"/>
    </location>
</feature>
<gene>
    <name evidence="3" type="ORF">CcCBS67573_g04653</name>
</gene>
<feature type="transmembrane region" description="Helical" evidence="2">
    <location>
        <begin position="175"/>
        <end position="200"/>
    </location>
</feature>
<feature type="region of interest" description="Disordered" evidence="1">
    <location>
        <begin position="234"/>
        <end position="265"/>
    </location>
</feature>
<evidence type="ECO:0000313" key="3">
    <source>
        <dbReference type="EMBL" id="TPX74072.1"/>
    </source>
</evidence>
<organism evidence="3 4">
    <name type="scientific">Chytriomyces confervae</name>
    <dbReference type="NCBI Taxonomy" id="246404"/>
    <lineage>
        <taxon>Eukaryota</taxon>
        <taxon>Fungi</taxon>
        <taxon>Fungi incertae sedis</taxon>
        <taxon>Chytridiomycota</taxon>
        <taxon>Chytridiomycota incertae sedis</taxon>
        <taxon>Chytridiomycetes</taxon>
        <taxon>Chytridiales</taxon>
        <taxon>Chytriomycetaceae</taxon>
        <taxon>Chytriomyces</taxon>
    </lineage>
</organism>
<keyword evidence="2" id="KW-1133">Transmembrane helix</keyword>
<keyword evidence="2" id="KW-0472">Membrane</keyword>
<accession>A0A507FD59</accession>
<comment type="caution">
    <text evidence="3">The sequence shown here is derived from an EMBL/GenBank/DDBJ whole genome shotgun (WGS) entry which is preliminary data.</text>
</comment>
<dbReference type="OrthoDB" id="2129272at2759"/>
<proteinExistence type="predicted"/>
<name>A0A507FD59_9FUNG</name>
<evidence type="ECO:0000256" key="1">
    <source>
        <dbReference type="SAM" id="MobiDB-lite"/>
    </source>
</evidence>
<dbReference type="EMBL" id="QEAP01000146">
    <property type="protein sequence ID" value="TPX74072.1"/>
    <property type="molecule type" value="Genomic_DNA"/>
</dbReference>
<sequence>MSSSPSIELIAKSSLVASSTDLTAPTFDILNIKQTAPNDENDDMTLWQSTADPTCAFQWINADWSSQGPQSILSFSILHGQKPGALSNVALKTYNGRNVDITSYMLCTQARVRDGPKMVRWDVCALLSDAPPGTYDGAVGVSFTFKAPAVSSTGASPVCQMNMYQMQMYGTPTPGILSVGQIVGIVVGIVAVLLAGVFFVRWRNLRLRAAGLKRSSVFTPVALEADEWVMESFGPGPAADDDRDLAERRASKLSNVSNGPVGSRS</sequence>
<keyword evidence="4" id="KW-1185">Reference proteome</keyword>
<protein>
    <submittedName>
        <fullName evidence="3">Uncharacterized protein</fullName>
    </submittedName>
</protein>
<dbReference type="AlphaFoldDB" id="A0A507FD59"/>
<evidence type="ECO:0000313" key="4">
    <source>
        <dbReference type="Proteomes" id="UP000320333"/>
    </source>
</evidence>
<reference evidence="3 4" key="1">
    <citation type="journal article" date="2019" name="Sci. Rep.">
        <title>Comparative genomics of chytrid fungi reveal insights into the obligate biotrophic and pathogenic lifestyle of Synchytrium endobioticum.</title>
        <authorList>
            <person name="van de Vossenberg B.T.L.H."/>
            <person name="Warris S."/>
            <person name="Nguyen H.D.T."/>
            <person name="van Gent-Pelzer M.P.E."/>
            <person name="Joly D.L."/>
            <person name="van de Geest H.C."/>
            <person name="Bonants P.J.M."/>
            <person name="Smith D.S."/>
            <person name="Levesque C.A."/>
            <person name="van der Lee T.A.J."/>
        </authorList>
    </citation>
    <scope>NUCLEOTIDE SEQUENCE [LARGE SCALE GENOMIC DNA]</scope>
    <source>
        <strain evidence="3 4">CBS 675.73</strain>
    </source>
</reference>
<keyword evidence="2" id="KW-0812">Transmembrane</keyword>
<dbReference type="Proteomes" id="UP000320333">
    <property type="component" value="Unassembled WGS sequence"/>
</dbReference>